<protein>
    <submittedName>
        <fullName evidence="1">Uncharacterized protein</fullName>
    </submittedName>
</protein>
<dbReference type="EMBL" id="MLJW01000232">
    <property type="protein sequence ID" value="OIQ92416.1"/>
    <property type="molecule type" value="Genomic_DNA"/>
</dbReference>
<evidence type="ECO:0000313" key="1">
    <source>
        <dbReference type="EMBL" id="OIQ92416.1"/>
    </source>
</evidence>
<comment type="caution">
    <text evidence="1">The sequence shown here is derived from an EMBL/GenBank/DDBJ whole genome shotgun (WGS) entry which is preliminary data.</text>
</comment>
<reference evidence="1" key="1">
    <citation type="submission" date="2016-10" db="EMBL/GenBank/DDBJ databases">
        <title>Sequence of Gallionella enrichment culture.</title>
        <authorList>
            <person name="Poehlein A."/>
            <person name="Muehling M."/>
            <person name="Daniel R."/>
        </authorList>
    </citation>
    <scope>NUCLEOTIDE SEQUENCE</scope>
</reference>
<gene>
    <name evidence="1" type="ORF">GALL_256370</name>
</gene>
<dbReference type="AlphaFoldDB" id="A0A1J5R8S2"/>
<organism evidence="1">
    <name type="scientific">mine drainage metagenome</name>
    <dbReference type="NCBI Taxonomy" id="410659"/>
    <lineage>
        <taxon>unclassified sequences</taxon>
        <taxon>metagenomes</taxon>
        <taxon>ecological metagenomes</taxon>
    </lineage>
</organism>
<proteinExistence type="predicted"/>
<name>A0A1J5R8S2_9ZZZZ</name>
<sequence>MFAEITLPAGTTKVTVREIPYLLSKAIHPDLPETTQKIVSYLHKQSAENMAIPASRTEELTDDEWAMLHAIWHHLPPFRQGMTESEWVQYAEAFENAKYRPEWGLMVYWRNRVTETKILQIDAEAQHKDLLNTAISNGEITPFNHAQVPCPNYAGEALMNAFITVEDFKKYVTRFPAISVKEEAANFTGQKPVQVSKAPAPISPIRGSYIPKSSNNERLPRWGKWRLMTKVTLWEAVALSLNIEPEKVKRDENAWMGADHPFDEGDSFNDRLAVIRQHSSNRTYFPTPCILNIENWYECGLKLDEFASWCGHVKYDIPRELATMAQVVLAIAPIEAAPIAQADTTPTLNVELDQDKLLAALFDPVPVTALEKMFPASGKWKGWAERAARNQLRMAKEGRAKFNPYKAGIWFMKNGNQNWDLARCHRVLRNNLPPRSMYKADLLGGADDI</sequence>
<accession>A0A1J5R8S2</accession>